<dbReference type="FunFam" id="2.10.25.10:FF:000125">
    <property type="entry name" value="Neurogenic locus notch protein-like"/>
    <property type="match status" value="1"/>
</dbReference>
<feature type="domain" description="EGF-like" evidence="9">
    <location>
        <begin position="446"/>
        <end position="481"/>
    </location>
</feature>
<dbReference type="InterPro" id="IPR000742">
    <property type="entry name" value="EGF"/>
</dbReference>
<comment type="caution">
    <text evidence="10">The sequence shown here is derived from an EMBL/GenBank/DDBJ whole genome shotgun (WGS) entry which is preliminary data.</text>
</comment>
<comment type="caution">
    <text evidence="6">Lacks conserved residue(s) required for the propagation of feature annotation.</text>
</comment>
<feature type="domain" description="EGF-like" evidence="9">
    <location>
        <begin position="408"/>
        <end position="444"/>
    </location>
</feature>
<dbReference type="SUPFAM" id="SSF57184">
    <property type="entry name" value="Growth factor receptor domain"/>
    <property type="match status" value="1"/>
</dbReference>
<dbReference type="SMART" id="SM00179">
    <property type="entry name" value="EGF_CA"/>
    <property type="match status" value="3"/>
</dbReference>
<feature type="transmembrane region" description="Helical" evidence="7">
    <location>
        <begin position="487"/>
        <end position="507"/>
    </location>
</feature>
<dbReference type="InterPro" id="IPR009030">
    <property type="entry name" value="Growth_fac_rcpt_cys_sf"/>
</dbReference>
<evidence type="ECO:0000256" key="8">
    <source>
        <dbReference type="SAM" id="SignalP"/>
    </source>
</evidence>
<dbReference type="Proteomes" id="UP001634394">
    <property type="component" value="Unassembled WGS sequence"/>
</dbReference>
<feature type="disulfide bond" evidence="6">
    <location>
        <begin position="396"/>
        <end position="405"/>
    </location>
</feature>
<name>A0ABD3X9Y8_SINWO</name>
<evidence type="ECO:0000313" key="11">
    <source>
        <dbReference type="Proteomes" id="UP001634394"/>
    </source>
</evidence>
<keyword evidence="5" id="KW-0325">Glycoprotein</keyword>
<sequence>MCIKYVLVSVTILTTCSGSHFRGAIFSWKPTGNLNELDISYRVSWTRSSSFCNQTTISSGTLISTGDVMNCFVNCNGKIGDLNFKCTDFSVSEDWTTGQGSIIYTFPSSHSYYEFGFKGSAWISLVHAGYGGWELRIKANLAPRADIGRVNSAPEIDITPVVRLIHGCQHKIRIPVSDPDGDEVRCRWAESSQQECDSICNAFVGAVLDQTTCTLTYNAVASSGYYGVAIQVEDFTPGSTTPLSSVPIQFLVYVFSSPLGCNSVPEFLSPTRPDADIVIVNPSGTYTDRIVARSRAPGTSINEITTLSPSGFSKSVLAPYPSVPGAWYIDVTWNPPLMFSDQTYVFCFSATDTNSLTGEMRCVNIIAKGDVNECDSIPCQNGGTCTNTLGSYSCRCPPGWTGKNCSDDINECDFDPCENGGNCTNEYGSYFCNCTLGWTGKNCSVDIDECVYSPCEHGDCTNTAGSYSCDCQIGWRGKNCEDVQLELILPLILLLLALLGLLIFALIRRRRKRRENKVSDSTTTLNSQTPSEFNVEGWKNGSLGVPRAAPPITSLIFNKSLLPEYQ</sequence>
<keyword evidence="2 8" id="KW-0732">Signal</keyword>
<dbReference type="PROSITE" id="PS01186">
    <property type="entry name" value="EGF_2"/>
    <property type="match status" value="3"/>
</dbReference>
<feature type="signal peptide" evidence="8">
    <location>
        <begin position="1"/>
        <end position="18"/>
    </location>
</feature>
<feature type="disulfide bond" evidence="6">
    <location>
        <begin position="434"/>
        <end position="443"/>
    </location>
</feature>
<dbReference type="PROSITE" id="PS50026">
    <property type="entry name" value="EGF_3"/>
    <property type="match status" value="3"/>
</dbReference>
<dbReference type="FunFam" id="2.10.25.10:FF:000327">
    <property type="entry name" value="neurogenic locus notch homolog protein 4"/>
    <property type="match status" value="1"/>
</dbReference>
<keyword evidence="3" id="KW-0677">Repeat</keyword>
<keyword evidence="4 6" id="KW-1015">Disulfide bond</keyword>
<evidence type="ECO:0000313" key="10">
    <source>
        <dbReference type="EMBL" id="KAL3881710.1"/>
    </source>
</evidence>
<dbReference type="Gene3D" id="2.10.25.10">
    <property type="entry name" value="Laminin"/>
    <property type="match status" value="3"/>
</dbReference>
<dbReference type="EMBL" id="JBJQND010000003">
    <property type="protein sequence ID" value="KAL3881710.1"/>
    <property type="molecule type" value="Genomic_DNA"/>
</dbReference>
<evidence type="ECO:0000256" key="2">
    <source>
        <dbReference type="ARBA" id="ARBA00022729"/>
    </source>
</evidence>
<evidence type="ECO:0000259" key="9">
    <source>
        <dbReference type="PROSITE" id="PS50026"/>
    </source>
</evidence>
<feature type="chain" id="PRO_5044857380" description="EGF-like domain-containing protein" evidence="8">
    <location>
        <begin position="19"/>
        <end position="566"/>
    </location>
</feature>
<dbReference type="PROSITE" id="PS00022">
    <property type="entry name" value="EGF_1"/>
    <property type="match status" value="3"/>
</dbReference>
<dbReference type="InterPro" id="IPR000152">
    <property type="entry name" value="EGF-type_Asp/Asn_hydroxyl_site"/>
</dbReference>
<gene>
    <name evidence="10" type="ORF">ACJMK2_028111</name>
</gene>
<keyword evidence="11" id="KW-1185">Reference proteome</keyword>
<proteinExistence type="predicted"/>
<feature type="disulfide bond" evidence="6">
    <location>
        <begin position="450"/>
        <end position="460"/>
    </location>
</feature>
<organism evidence="10 11">
    <name type="scientific">Sinanodonta woodiana</name>
    <name type="common">Chinese pond mussel</name>
    <name type="synonym">Anodonta woodiana</name>
    <dbReference type="NCBI Taxonomy" id="1069815"/>
    <lineage>
        <taxon>Eukaryota</taxon>
        <taxon>Metazoa</taxon>
        <taxon>Spiralia</taxon>
        <taxon>Lophotrochozoa</taxon>
        <taxon>Mollusca</taxon>
        <taxon>Bivalvia</taxon>
        <taxon>Autobranchia</taxon>
        <taxon>Heteroconchia</taxon>
        <taxon>Palaeoheterodonta</taxon>
        <taxon>Unionida</taxon>
        <taxon>Unionoidea</taxon>
        <taxon>Unionidae</taxon>
        <taxon>Unioninae</taxon>
        <taxon>Sinanodonta</taxon>
    </lineage>
</organism>
<keyword evidence="7" id="KW-0812">Transmembrane</keyword>
<evidence type="ECO:0000256" key="3">
    <source>
        <dbReference type="ARBA" id="ARBA00022737"/>
    </source>
</evidence>
<dbReference type="Pfam" id="PF07645">
    <property type="entry name" value="EGF_CA"/>
    <property type="match status" value="2"/>
</dbReference>
<dbReference type="InterPro" id="IPR001881">
    <property type="entry name" value="EGF-like_Ca-bd_dom"/>
</dbReference>
<keyword evidence="7" id="KW-0472">Membrane</keyword>
<evidence type="ECO:0000256" key="1">
    <source>
        <dbReference type="ARBA" id="ARBA00022536"/>
    </source>
</evidence>
<accession>A0ABD3X9Y8</accession>
<keyword evidence="7" id="KW-1133">Transmembrane helix</keyword>
<dbReference type="PANTHER" id="PTHR12916:SF9">
    <property type="entry name" value="NEUROGENIC LOCUS NOTCH HOMOLOG PROTEIN 1-RELATED"/>
    <property type="match status" value="1"/>
</dbReference>
<evidence type="ECO:0000256" key="7">
    <source>
        <dbReference type="SAM" id="Phobius"/>
    </source>
</evidence>
<feature type="domain" description="EGF-like" evidence="9">
    <location>
        <begin position="370"/>
        <end position="406"/>
    </location>
</feature>
<dbReference type="PRINTS" id="PR00010">
    <property type="entry name" value="EGFBLOOD"/>
</dbReference>
<dbReference type="InterPro" id="IPR018097">
    <property type="entry name" value="EGF_Ca-bd_CS"/>
</dbReference>
<keyword evidence="1 6" id="KW-0245">EGF-like domain</keyword>
<dbReference type="Pfam" id="PF00008">
    <property type="entry name" value="EGF"/>
    <property type="match status" value="1"/>
</dbReference>
<dbReference type="PROSITE" id="PS01187">
    <property type="entry name" value="EGF_CA"/>
    <property type="match status" value="2"/>
</dbReference>
<evidence type="ECO:0000256" key="5">
    <source>
        <dbReference type="ARBA" id="ARBA00023180"/>
    </source>
</evidence>
<feature type="disulfide bond" evidence="6">
    <location>
        <begin position="471"/>
        <end position="480"/>
    </location>
</feature>
<dbReference type="PANTHER" id="PTHR12916">
    <property type="entry name" value="CYTOCHROME C OXIDASE POLYPEPTIDE VIC-2"/>
    <property type="match status" value="1"/>
</dbReference>
<evidence type="ECO:0000256" key="4">
    <source>
        <dbReference type="ARBA" id="ARBA00023157"/>
    </source>
</evidence>
<dbReference type="SMART" id="SM00181">
    <property type="entry name" value="EGF"/>
    <property type="match status" value="3"/>
</dbReference>
<dbReference type="PROSITE" id="PS00010">
    <property type="entry name" value="ASX_HYDROXYL"/>
    <property type="match status" value="3"/>
</dbReference>
<dbReference type="AlphaFoldDB" id="A0ABD3X9Y8"/>
<reference evidence="10 11" key="1">
    <citation type="submission" date="2024-11" db="EMBL/GenBank/DDBJ databases">
        <title>Chromosome-level genome assembly of the freshwater bivalve Anodonta woodiana.</title>
        <authorList>
            <person name="Chen X."/>
        </authorList>
    </citation>
    <scope>NUCLEOTIDE SEQUENCE [LARGE SCALE GENOMIC DNA]</scope>
    <source>
        <strain evidence="10">MN2024</strain>
        <tissue evidence="10">Gills</tissue>
    </source>
</reference>
<dbReference type="FunFam" id="2.10.25.10:FF:000031">
    <property type="entry name" value="neurogenic locus notch homolog protein 3"/>
    <property type="match status" value="1"/>
</dbReference>
<evidence type="ECO:0000256" key="6">
    <source>
        <dbReference type="PROSITE-ProRule" id="PRU00076"/>
    </source>
</evidence>
<dbReference type="CDD" id="cd00054">
    <property type="entry name" value="EGF_CA"/>
    <property type="match status" value="3"/>
</dbReference>
<protein>
    <recommendedName>
        <fullName evidence="9">EGF-like domain-containing protein</fullName>
    </recommendedName>
</protein>
<dbReference type="InterPro" id="IPR049883">
    <property type="entry name" value="NOTCH1_EGF-like"/>
</dbReference>